<protein>
    <submittedName>
        <fullName evidence="2">Uncharacterized protein</fullName>
    </submittedName>
</protein>
<evidence type="ECO:0000313" key="3">
    <source>
        <dbReference type="Proteomes" id="UP001318860"/>
    </source>
</evidence>
<sequence length="221" mass="24463">MAITQNSDGNSKQRVEEGVEPSCREGADAGPCERIQLRKSDGDPSCCSDKGPSTGNQDISKDICGMVKSYKLSIKRNKRNQDSLSDIDDAEVAGYLNTKAKKQKTTETKKGVSVKKAAKTTEKVDQKLSSRINYDALKLLNDELDQGSETSQIVGADSSYAHRTESSPYGNISHHGSNEGSYNEVQYDISSNKDNETLVHRDGDMYNEFGDEQFDDEYFDF</sequence>
<proteinExistence type="predicted"/>
<dbReference type="Proteomes" id="UP001318860">
    <property type="component" value="Unassembled WGS sequence"/>
</dbReference>
<feature type="region of interest" description="Disordered" evidence="1">
    <location>
        <begin position="148"/>
        <end position="196"/>
    </location>
</feature>
<feature type="region of interest" description="Disordered" evidence="1">
    <location>
        <begin position="1"/>
        <end position="60"/>
    </location>
</feature>
<organism evidence="2 3">
    <name type="scientific">Rehmannia glutinosa</name>
    <name type="common">Chinese foxglove</name>
    <dbReference type="NCBI Taxonomy" id="99300"/>
    <lineage>
        <taxon>Eukaryota</taxon>
        <taxon>Viridiplantae</taxon>
        <taxon>Streptophyta</taxon>
        <taxon>Embryophyta</taxon>
        <taxon>Tracheophyta</taxon>
        <taxon>Spermatophyta</taxon>
        <taxon>Magnoliopsida</taxon>
        <taxon>eudicotyledons</taxon>
        <taxon>Gunneridae</taxon>
        <taxon>Pentapetalae</taxon>
        <taxon>asterids</taxon>
        <taxon>lamiids</taxon>
        <taxon>Lamiales</taxon>
        <taxon>Orobanchaceae</taxon>
        <taxon>Rehmannieae</taxon>
        <taxon>Rehmannia</taxon>
    </lineage>
</organism>
<feature type="compositionally biased region" description="Polar residues" evidence="1">
    <location>
        <begin position="166"/>
        <end position="190"/>
    </location>
</feature>
<dbReference type="EMBL" id="JABTTQ020000004">
    <property type="protein sequence ID" value="KAK6158755.1"/>
    <property type="molecule type" value="Genomic_DNA"/>
</dbReference>
<name>A0ABR0XHT3_REHGL</name>
<accession>A0ABR0XHT3</accession>
<gene>
    <name evidence="2" type="ORF">DH2020_006069</name>
</gene>
<evidence type="ECO:0000256" key="1">
    <source>
        <dbReference type="SAM" id="MobiDB-lite"/>
    </source>
</evidence>
<reference evidence="2 3" key="1">
    <citation type="journal article" date="2021" name="Comput. Struct. Biotechnol. J.">
        <title>De novo genome assembly of the potent medicinal plant Rehmannia glutinosa using nanopore technology.</title>
        <authorList>
            <person name="Ma L."/>
            <person name="Dong C."/>
            <person name="Song C."/>
            <person name="Wang X."/>
            <person name="Zheng X."/>
            <person name="Niu Y."/>
            <person name="Chen S."/>
            <person name="Feng W."/>
        </authorList>
    </citation>
    <scope>NUCLEOTIDE SEQUENCE [LARGE SCALE GENOMIC DNA]</scope>
    <source>
        <strain evidence="2">DH-2019</strain>
    </source>
</reference>
<evidence type="ECO:0000313" key="2">
    <source>
        <dbReference type="EMBL" id="KAK6158755.1"/>
    </source>
</evidence>
<feature type="compositionally biased region" description="Polar residues" evidence="1">
    <location>
        <begin position="1"/>
        <end position="10"/>
    </location>
</feature>
<feature type="region of interest" description="Disordered" evidence="1">
    <location>
        <begin position="100"/>
        <end position="125"/>
    </location>
</feature>
<keyword evidence="3" id="KW-1185">Reference proteome</keyword>
<feature type="compositionally biased region" description="Basic and acidic residues" evidence="1">
    <location>
        <begin position="11"/>
        <end position="27"/>
    </location>
</feature>
<comment type="caution">
    <text evidence="2">The sequence shown here is derived from an EMBL/GenBank/DDBJ whole genome shotgun (WGS) entry which is preliminary data.</text>
</comment>